<dbReference type="AlphaFoldDB" id="A0A7L5DNG6"/>
<protein>
    <submittedName>
        <fullName evidence="2">Uncharacterized protein</fullName>
    </submittedName>
</protein>
<keyword evidence="3" id="KW-1185">Reference proteome</keyword>
<reference evidence="2 3" key="1">
    <citation type="submission" date="2020-04" db="EMBL/GenBank/DDBJ databases">
        <title>Genome sequencing of novel species.</title>
        <authorList>
            <person name="Heo J."/>
            <person name="Kim S.-J."/>
            <person name="Kim J.-S."/>
            <person name="Hong S.-B."/>
            <person name="Kwon S.-W."/>
        </authorList>
    </citation>
    <scope>NUCLEOTIDE SEQUENCE [LARGE SCALE GENOMIC DNA]</scope>
    <source>
        <strain evidence="2 3">CJU-R4</strain>
    </source>
</reference>
<dbReference type="EMBL" id="CP051677">
    <property type="protein sequence ID" value="QJD79946.1"/>
    <property type="molecule type" value="Genomic_DNA"/>
</dbReference>
<dbReference type="RefSeq" id="WP_169551907.1">
    <property type="nucleotide sequence ID" value="NZ_CP051677.1"/>
</dbReference>
<name>A0A7L5DNG6_9BACT</name>
<gene>
    <name evidence="2" type="ORF">HH216_17150</name>
</gene>
<feature type="compositionally biased region" description="Basic and acidic residues" evidence="1">
    <location>
        <begin position="1"/>
        <end position="13"/>
    </location>
</feature>
<feature type="region of interest" description="Disordered" evidence="1">
    <location>
        <begin position="1"/>
        <end position="57"/>
    </location>
</feature>
<proteinExistence type="predicted"/>
<dbReference type="Proteomes" id="UP000501128">
    <property type="component" value="Chromosome"/>
</dbReference>
<dbReference type="KEGG" id="srho:HH216_17150"/>
<evidence type="ECO:0000313" key="2">
    <source>
        <dbReference type="EMBL" id="QJD79946.1"/>
    </source>
</evidence>
<feature type="compositionally biased region" description="Basic and acidic residues" evidence="1">
    <location>
        <begin position="41"/>
        <end position="57"/>
    </location>
</feature>
<evidence type="ECO:0000313" key="3">
    <source>
        <dbReference type="Proteomes" id="UP000501128"/>
    </source>
</evidence>
<organism evidence="2 3">
    <name type="scientific">Spirosoma rhododendri</name>
    <dbReference type="NCBI Taxonomy" id="2728024"/>
    <lineage>
        <taxon>Bacteria</taxon>
        <taxon>Pseudomonadati</taxon>
        <taxon>Bacteroidota</taxon>
        <taxon>Cytophagia</taxon>
        <taxon>Cytophagales</taxon>
        <taxon>Cytophagaceae</taxon>
        <taxon>Spirosoma</taxon>
    </lineage>
</organism>
<evidence type="ECO:0000256" key="1">
    <source>
        <dbReference type="SAM" id="MobiDB-lite"/>
    </source>
</evidence>
<sequence length="57" mass="6319">MDYKQTEGERQTDTSENPTDGFLVGEETEDVDASGVNDNSTGKKDDYLGKTNKEDED</sequence>
<accession>A0A7L5DNG6</accession>